<dbReference type="Pfam" id="PF03041">
    <property type="entry name" value="Baculo_LEF-2"/>
    <property type="match status" value="1"/>
</dbReference>
<dbReference type="EMBL" id="KU593505">
    <property type="protein sequence ID" value="AMF83773.1"/>
    <property type="molecule type" value="Genomic_DNA"/>
</dbReference>
<accession>A0A109WXD9</accession>
<keyword evidence="2" id="KW-1185">Reference proteome</keyword>
<organism evidence="1 2">
    <name type="scientific">Cnaphalocrocis medinalis granulovirus</name>
    <dbReference type="NCBI Taxonomy" id="1750712"/>
    <lineage>
        <taxon>Viruses</taxon>
        <taxon>Viruses incertae sedis</taxon>
        <taxon>Naldaviricetes</taxon>
        <taxon>Lefavirales</taxon>
        <taxon>Baculoviridae</taxon>
        <taxon>Betabaculovirus</taxon>
        <taxon>Betabaculovirus cnamedinalis</taxon>
    </lineage>
</organism>
<gene>
    <name evidence="1" type="primary">lef-2</name>
</gene>
<proteinExistence type="predicted"/>
<dbReference type="OrthoDB" id="19212at10239"/>
<dbReference type="InterPro" id="IPR004283">
    <property type="entry name" value="Lef-2"/>
</dbReference>
<reference evidence="1 2" key="1">
    <citation type="journal article" date="2015" name="Virol. Sin.">
        <title>Genome sequencing and analysis of a granulovirus isolated from the Asiatic rice leafroller, Cnaphalocrocis medinalis.</title>
        <authorList>
            <person name="Zhang S."/>
            <person name="Zhu Z."/>
            <person name="Sun S."/>
            <person name="Chen Q."/>
            <person name="Deng F."/>
            <person name="Yang K."/>
        </authorList>
    </citation>
    <scope>NUCLEOTIDE SEQUENCE [LARGE SCALE GENOMIC DNA]</scope>
    <source>
        <strain evidence="1 2">Enping</strain>
    </source>
</reference>
<dbReference type="KEGG" id="vg:26855048"/>
<dbReference type="RefSeq" id="YP_009229940.1">
    <property type="nucleotide sequence ID" value="NC_029304.2"/>
</dbReference>
<dbReference type="Proteomes" id="UP000202719">
    <property type="component" value="Segment"/>
</dbReference>
<sequence length="135" mass="15472">MEIYREMMPIDPNTTYKVDSFIKRWQINAHMAFLPGGRYFMVTGNTLIKMKESAIEFDEYAAATAAAAAASQNHPLQKYKITDACFVNYLKYDLNQLTKTFDELLFKKKKTIPPKVELHLKGCANAKEKIDITIV</sequence>
<evidence type="ECO:0000313" key="2">
    <source>
        <dbReference type="Proteomes" id="UP000202719"/>
    </source>
</evidence>
<protein>
    <submittedName>
        <fullName evidence="1">Lef-2</fullName>
    </submittedName>
</protein>
<dbReference type="GO" id="GO:0019083">
    <property type="term" value="P:viral transcription"/>
    <property type="evidence" value="ECO:0007669"/>
    <property type="project" value="InterPro"/>
</dbReference>
<evidence type="ECO:0000313" key="1">
    <source>
        <dbReference type="EMBL" id="AMF83773.1"/>
    </source>
</evidence>
<name>A0A109WXD9_9BBAC</name>
<dbReference type="GeneID" id="26855048"/>